<reference evidence="1" key="2">
    <citation type="submission" date="2021-04" db="EMBL/GenBank/DDBJ databases">
        <authorList>
            <person name="Gilroy R."/>
        </authorList>
    </citation>
    <scope>NUCLEOTIDE SEQUENCE</scope>
    <source>
        <strain evidence="1">CHK189-11263</strain>
    </source>
</reference>
<name>A0A9D2MDF3_9FIRM</name>
<proteinExistence type="predicted"/>
<dbReference type="AlphaFoldDB" id="A0A9D2MDF3"/>
<organism evidence="1 2">
    <name type="scientific">Candidatus Flavonifractor intestinipullorum</name>
    <dbReference type="NCBI Taxonomy" id="2838587"/>
    <lineage>
        <taxon>Bacteria</taxon>
        <taxon>Bacillati</taxon>
        <taxon>Bacillota</taxon>
        <taxon>Clostridia</taxon>
        <taxon>Eubacteriales</taxon>
        <taxon>Oscillospiraceae</taxon>
        <taxon>Flavonifractor</taxon>
    </lineage>
</organism>
<dbReference type="Proteomes" id="UP000824208">
    <property type="component" value="Unassembled WGS sequence"/>
</dbReference>
<evidence type="ECO:0000313" key="2">
    <source>
        <dbReference type="Proteomes" id="UP000824208"/>
    </source>
</evidence>
<comment type="caution">
    <text evidence="1">The sequence shown here is derived from an EMBL/GenBank/DDBJ whole genome shotgun (WGS) entry which is preliminary data.</text>
</comment>
<accession>A0A9D2MDF3</accession>
<protein>
    <submittedName>
        <fullName evidence="1">Ester cyclase</fullName>
    </submittedName>
</protein>
<reference evidence="1" key="1">
    <citation type="journal article" date="2021" name="PeerJ">
        <title>Extensive microbial diversity within the chicken gut microbiome revealed by metagenomics and culture.</title>
        <authorList>
            <person name="Gilroy R."/>
            <person name="Ravi A."/>
            <person name="Getino M."/>
            <person name="Pursley I."/>
            <person name="Horton D.L."/>
            <person name="Alikhan N.F."/>
            <person name="Baker D."/>
            <person name="Gharbi K."/>
            <person name="Hall N."/>
            <person name="Watson M."/>
            <person name="Adriaenssens E.M."/>
            <person name="Foster-Nyarko E."/>
            <person name="Jarju S."/>
            <person name="Secka A."/>
            <person name="Antonio M."/>
            <person name="Oren A."/>
            <person name="Chaudhuri R.R."/>
            <person name="La Ragione R."/>
            <person name="Hildebrand F."/>
            <person name="Pallen M.J."/>
        </authorList>
    </citation>
    <scope>NUCLEOTIDE SEQUENCE</scope>
    <source>
        <strain evidence="1">CHK189-11263</strain>
    </source>
</reference>
<evidence type="ECO:0000313" key="1">
    <source>
        <dbReference type="EMBL" id="HJB57909.1"/>
    </source>
</evidence>
<dbReference type="InterPro" id="IPR032710">
    <property type="entry name" value="NTF2-like_dom_sf"/>
</dbReference>
<dbReference type="SUPFAM" id="SSF54427">
    <property type="entry name" value="NTF2-like"/>
    <property type="match status" value="1"/>
</dbReference>
<sequence>MIQMTLHDMSEGRKKVAEFCRQCKLQFPEEVAELFKAYTEWIWQYKCIGAIYEFYCDSTVVHSCDGDSVGAEASVAATLSTIRSFPDQTVEFVDIFAEGNEEDGYSFGQCTNFSWRNTGWTAYGPPTGKSLAEDGKKCFSMCECRVEKVEGRWRITEEWLVRSHDALLAVQTPSQPAGPEGQE</sequence>
<dbReference type="Gene3D" id="3.10.450.50">
    <property type="match status" value="1"/>
</dbReference>
<gene>
    <name evidence="1" type="ORF">H9714_10195</name>
</gene>
<dbReference type="EMBL" id="DWYC01000088">
    <property type="protein sequence ID" value="HJB57909.1"/>
    <property type="molecule type" value="Genomic_DNA"/>
</dbReference>